<dbReference type="Proteomes" id="UP000275078">
    <property type="component" value="Unassembled WGS sequence"/>
</dbReference>
<dbReference type="AlphaFoldDB" id="A0A3N4HFI8"/>
<name>A0A3N4HFI8_ASCIM</name>
<feature type="region of interest" description="Disordered" evidence="1">
    <location>
        <begin position="271"/>
        <end position="298"/>
    </location>
</feature>
<accession>A0A3N4HFI8</accession>
<dbReference type="EMBL" id="ML119909">
    <property type="protein sequence ID" value="RPA71658.1"/>
    <property type="molecule type" value="Genomic_DNA"/>
</dbReference>
<feature type="compositionally biased region" description="Polar residues" evidence="1">
    <location>
        <begin position="288"/>
        <end position="298"/>
    </location>
</feature>
<evidence type="ECO:0000313" key="2">
    <source>
        <dbReference type="EMBL" id="RPA71658.1"/>
    </source>
</evidence>
<protein>
    <submittedName>
        <fullName evidence="2">Uncharacterized protein</fullName>
    </submittedName>
</protein>
<feature type="region of interest" description="Disordered" evidence="1">
    <location>
        <begin position="187"/>
        <end position="224"/>
    </location>
</feature>
<sequence length="298" mass="33946">MKVPRTTRMDITKKKYLEKKLESGAPYVQPASVVPYTAVLDKDCKLESVRSWLKSLRKDDEIRLTLDGDCHYADCCNKSRNLLFGEFDNCLNDDCVSDAEPAYETDLEPEEFWERVLESGVEYEEEYSSDLSIESFERTVEKEALSEHDNNSEMPLAVGLQVGDHVTLGSKSAENTTTVRNTIMHDSANRTVPSHFDKLSPDSGSGSEHEEATGGESDWASDDSYSTYYERPRRTRKYRPRIRTLDELDKFRIVEIGVLLEFEIMVYGDDKSSDEEWDADSEDDGERSSASGNTDYQI</sequence>
<feature type="compositionally biased region" description="Acidic residues" evidence="1">
    <location>
        <begin position="272"/>
        <end position="285"/>
    </location>
</feature>
<evidence type="ECO:0000256" key="1">
    <source>
        <dbReference type="SAM" id="MobiDB-lite"/>
    </source>
</evidence>
<proteinExistence type="predicted"/>
<evidence type="ECO:0000313" key="3">
    <source>
        <dbReference type="Proteomes" id="UP000275078"/>
    </source>
</evidence>
<reference evidence="2 3" key="1">
    <citation type="journal article" date="2018" name="Nat. Ecol. Evol.">
        <title>Pezizomycetes genomes reveal the molecular basis of ectomycorrhizal truffle lifestyle.</title>
        <authorList>
            <person name="Murat C."/>
            <person name="Payen T."/>
            <person name="Noel B."/>
            <person name="Kuo A."/>
            <person name="Morin E."/>
            <person name="Chen J."/>
            <person name="Kohler A."/>
            <person name="Krizsan K."/>
            <person name="Balestrini R."/>
            <person name="Da Silva C."/>
            <person name="Montanini B."/>
            <person name="Hainaut M."/>
            <person name="Levati E."/>
            <person name="Barry K.W."/>
            <person name="Belfiori B."/>
            <person name="Cichocki N."/>
            <person name="Clum A."/>
            <person name="Dockter R.B."/>
            <person name="Fauchery L."/>
            <person name="Guy J."/>
            <person name="Iotti M."/>
            <person name="Le Tacon F."/>
            <person name="Lindquist E.A."/>
            <person name="Lipzen A."/>
            <person name="Malagnac F."/>
            <person name="Mello A."/>
            <person name="Molinier V."/>
            <person name="Miyauchi S."/>
            <person name="Poulain J."/>
            <person name="Riccioni C."/>
            <person name="Rubini A."/>
            <person name="Sitrit Y."/>
            <person name="Splivallo R."/>
            <person name="Traeger S."/>
            <person name="Wang M."/>
            <person name="Zifcakova L."/>
            <person name="Wipf D."/>
            <person name="Zambonelli A."/>
            <person name="Paolocci F."/>
            <person name="Nowrousian M."/>
            <person name="Ottonello S."/>
            <person name="Baldrian P."/>
            <person name="Spatafora J.W."/>
            <person name="Henrissat B."/>
            <person name="Nagy L.G."/>
            <person name="Aury J.M."/>
            <person name="Wincker P."/>
            <person name="Grigoriev I.V."/>
            <person name="Bonfante P."/>
            <person name="Martin F.M."/>
        </authorList>
    </citation>
    <scope>NUCLEOTIDE SEQUENCE [LARGE SCALE GENOMIC DNA]</scope>
    <source>
        <strain evidence="2 3">RN42</strain>
    </source>
</reference>
<gene>
    <name evidence="2" type="ORF">BJ508DRAFT_88039</name>
</gene>
<keyword evidence="3" id="KW-1185">Reference proteome</keyword>
<organism evidence="2 3">
    <name type="scientific">Ascobolus immersus RN42</name>
    <dbReference type="NCBI Taxonomy" id="1160509"/>
    <lineage>
        <taxon>Eukaryota</taxon>
        <taxon>Fungi</taxon>
        <taxon>Dikarya</taxon>
        <taxon>Ascomycota</taxon>
        <taxon>Pezizomycotina</taxon>
        <taxon>Pezizomycetes</taxon>
        <taxon>Pezizales</taxon>
        <taxon>Ascobolaceae</taxon>
        <taxon>Ascobolus</taxon>
    </lineage>
</organism>